<evidence type="ECO:0000256" key="3">
    <source>
        <dbReference type="ARBA" id="ARBA00022723"/>
    </source>
</evidence>
<dbReference type="PRINTS" id="PR00413">
    <property type="entry name" value="HADHALOGNASE"/>
</dbReference>
<dbReference type="AlphaFoldDB" id="A0A1I6Q8M6"/>
<dbReference type="PANTHER" id="PTHR46470:SF2">
    <property type="entry name" value="GLYCERALDEHYDE 3-PHOSPHATE PHOSPHATASE"/>
    <property type="match status" value="1"/>
</dbReference>
<keyword evidence="5" id="KW-0460">Magnesium</keyword>
<dbReference type="Gene3D" id="1.20.120.710">
    <property type="entry name" value="Haloacid dehalogenase hydrolase-like domain"/>
    <property type="match status" value="1"/>
</dbReference>
<comment type="similarity">
    <text evidence="2">Belongs to the HAD-like hydrolase superfamily.</text>
</comment>
<dbReference type="GO" id="GO:0044281">
    <property type="term" value="P:small molecule metabolic process"/>
    <property type="evidence" value="ECO:0007669"/>
    <property type="project" value="UniProtKB-ARBA"/>
</dbReference>
<dbReference type="NCBIfam" id="TIGR01549">
    <property type="entry name" value="HAD-SF-IA-v1"/>
    <property type="match status" value="1"/>
</dbReference>
<evidence type="ECO:0000256" key="1">
    <source>
        <dbReference type="ARBA" id="ARBA00001946"/>
    </source>
</evidence>
<dbReference type="Gene3D" id="3.40.50.1000">
    <property type="entry name" value="HAD superfamily/HAD-like"/>
    <property type="match status" value="1"/>
</dbReference>
<keyword evidence="7" id="KW-1185">Reference proteome</keyword>
<dbReference type="SFLD" id="SFLDS00003">
    <property type="entry name" value="Haloacid_Dehalogenase"/>
    <property type="match status" value="1"/>
</dbReference>
<dbReference type="GO" id="GO:0046872">
    <property type="term" value="F:metal ion binding"/>
    <property type="evidence" value="ECO:0007669"/>
    <property type="project" value="UniProtKB-KW"/>
</dbReference>
<keyword evidence="3" id="KW-0479">Metal-binding</keyword>
<dbReference type="InterPro" id="IPR051400">
    <property type="entry name" value="HAD-like_hydrolase"/>
</dbReference>
<dbReference type="InterPro" id="IPR023214">
    <property type="entry name" value="HAD_sf"/>
</dbReference>
<sequence>MVEAVVFDLDETLAVPDRDRETILEDVTAATGIPSISRESYLDAHRQNLTQTTRKPIFAELLADRETDADAEELAVAYRQTIADSLSPVAGVESLLADLRDRYSVGLLTNGPVRAQRDKLETLGWERAFDAALVTGELEAGKPDPRAFDAILSELAVDAENAVYVGDDVEADIAGATNAGMDAIQVLKPDGPAPDDRAAGHLAQDSIATELPDVLATLE</sequence>
<evidence type="ECO:0000313" key="6">
    <source>
        <dbReference type="EMBL" id="SFS48774.1"/>
    </source>
</evidence>
<evidence type="ECO:0000256" key="2">
    <source>
        <dbReference type="ARBA" id="ARBA00007958"/>
    </source>
</evidence>
<dbReference type="OrthoDB" id="131325at2157"/>
<dbReference type="NCBIfam" id="TIGR01509">
    <property type="entry name" value="HAD-SF-IA-v3"/>
    <property type="match status" value="1"/>
</dbReference>
<dbReference type="InterPro" id="IPR041492">
    <property type="entry name" value="HAD_2"/>
</dbReference>
<gene>
    <name evidence="6" type="ORF">SAMN04488556_1071</name>
</gene>
<evidence type="ECO:0000313" key="7">
    <source>
        <dbReference type="Proteomes" id="UP000199199"/>
    </source>
</evidence>
<dbReference type="GO" id="GO:0016791">
    <property type="term" value="F:phosphatase activity"/>
    <property type="evidence" value="ECO:0007669"/>
    <property type="project" value="TreeGrafter"/>
</dbReference>
<proteinExistence type="inferred from homology"/>
<dbReference type="SUPFAM" id="SSF56784">
    <property type="entry name" value="HAD-like"/>
    <property type="match status" value="1"/>
</dbReference>
<dbReference type="PANTHER" id="PTHR46470">
    <property type="entry name" value="N-ACYLNEURAMINATE-9-PHOSPHATASE"/>
    <property type="match status" value="1"/>
</dbReference>
<dbReference type="Pfam" id="PF13419">
    <property type="entry name" value="HAD_2"/>
    <property type="match status" value="1"/>
</dbReference>
<dbReference type="EMBL" id="FOZS01000001">
    <property type="protein sequence ID" value="SFS48774.1"/>
    <property type="molecule type" value="Genomic_DNA"/>
</dbReference>
<evidence type="ECO:0000256" key="5">
    <source>
        <dbReference type="ARBA" id="ARBA00022842"/>
    </source>
</evidence>
<protein>
    <submittedName>
        <fullName evidence="6">Putative hydrolase of the HAD superfamily</fullName>
    </submittedName>
</protein>
<accession>A0A1I6Q8M6</accession>
<dbReference type="InterPro" id="IPR036412">
    <property type="entry name" value="HAD-like_sf"/>
</dbReference>
<name>A0A1I6Q8M6_9EURY</name>
<organism evidence="6 7">
    <name type="scientific">Halostagnicola kamekurae</name>
    <dbReference type="NCBI Taxonomy" id="619731"/>
    <lineage>
        <taxon>Archaea</taxon>
        <taxon>Methanobacteriati</taxon>
        <taxon>Methanobacteriota</taxon>
        <taxon>Stenosarchaea group</taxon>
        <taxon>Halobacteria</taxon>
        <taxon>Halobacteriales</taxon>
        <taxon>Natrialbaceae</taxon>
        <taxon>Halostagnicola</taxon>
    </lineage>
</organism>
<reference evidence="7" key="1">
    <citation type="submission" date="2016-10" db="EMBL/GenBank/DDBJ databases">
        <authorList>
            <person name="Varghese N."/>
            <person name="Submissions S."/>
        </authorList>
    </citation>
    <scope>NUCLEOTIDE SEQUENCE [LARGE SCALE GENOMIC DNA]</scope>
    <source>
        <strain evidence="7">DSM 22427</strain>
    </source>
</reference>
<comment type="cofactor">
    <cofactor evidence="1">
        <name>Mg(2+)</name>
        <dbReference type="ChEBI" id="CHEBI:18420"/>
    </cofactor>
</comment>
<dbReference type="Proteomes" id="UP000199199">
    <property type="component" value="Unassembled WGS sequence"/>
</dbReference>
<dbReference type="RefSeq" id="WP_092902397.1">
    <property type="nucleotide sequence ID" value="NZ_FOZS01000001.1"/>
</dbReference>
<keyword evidence="4 6" id="KW-0378">Hydrolase</keyword>
<dbReference type="SFLD" id="SFLDG01129">
    <property type="entry name" value="C1.5:_HAD__Beta-PGM__Phosphata"/>
    <property type="match status" value="1"/>
</dbReference>
<evidence type="ECO:0000256" key="4">
    <source>
        <dbReference type="ARBA" id="ARBA00022801"/>
    </source>
</evidence>
<dbReference type="InterPro" id="IPR006439">
    <property type="entry name" value="HAD-SF_hydro_IA"/>
</dbReference>